<dbReference type="PANTHER" id="PTHR33120:SF52">
    <property type="entry name" value="PIR2-LIKE HELICAL DOMAIN-CONTAINING PROTEIN"/>
    <property type="match status" value="1"/>
</dbReference>
<reference evidence="4" key="1">
    <citation type="submission" date="2018-08" db="EMBL/GenBank/DDBJ databases">
        <authorList>
            <person name="Rossello M."/>
        </authorList>
    </citation>
    <scope>NUCLEOTIDE SEQUENCE [LARGE SCALE GENOMIC DNA]</scope>
    <source>
        <strain evidence="4">cv. Chinese Spring</strain>
    </source>
</reference>
<evidence type="ECO:0000313" key="4">
    <source>
        <dbReference type="EnsemblPlants" id="TraesCS6A02G131800.1"/>
    </source>
</evidence>
<sequence>MSPRRRDRPRKRPNPMEARAAKATSATSFSKPPPLALPKTAQFFFRHLPGHSRGGASVVPHAEWVRKTALRDSIHDAYLRALARLPLNGPHGVPTVPSLLPALLAGGHCFGPLPDGASNVIVNTVWLYAASPPARFAAADTVVDVVDIDDIKHRSFHGLNRVVHDADRNYDYYYAAAAAAKHPNCEAFAAFAQSGVATSPAVTELLAGGSSAHLSAEDVERLAVLLVRPSAPPLDSCLVPEPQFPAEREEYIRAGQRWRRKLANMAIQHWSRTIGGPELQLHVVCDASVDSHGYQHINFMASATDSPAAIQLFFAEYARKMGVVLCCPVQDSVSLSGHCDLCESLHQRLINPSFGAYNFRSPLDATSGIIDFDVANLLDIKYARHLWGSRHMDRVFYPYDDFHSSAEWKWDFMVIR</sequence>
<name>A0A3B6NNJ2_WHEAT</name>
<evidence type="ECO:0000313" key="5">
    <source>
        <dbReference type="Proteomes" id="UP000019116"/>
    </source>
</evidence>
<dbReference type="Gramene" id="TraesMAC6A03G03280920.1">
    <property type="protein sequence ID" value="TraesMAC6A03G03280920.1"/>
    <property type="gene ID" value="TraesMAC6A03G03280920"/>
</dbReference>
<feature type="domain" description="PIR2-like helical" evidence="3">
    <location>
        <begin position="72"/>
        <end position="169"/>
    </location>
</feature>
<feature type="compositionally biased region" description="Low complexity" evidence="1">
    <location>
        <begin position="21"/>
        <end position="30"/>
    </location>
</feature>
<dbReference type="Gramene" id="TraesCS6A02G131800.1">
    <property type="protein sequence ID" value="TraesCS6A02G131800.1"/>
    <property type="gene ID" value="TraesCS6A02G131800"/>
</dbReference>
<dbReference type="EnsemblPlants" id="TraesCS6A02G131800.1">
    <property type="protein sequence ID" value="TraesCS6A02G131800.1"/>
    <property type="gene ID" value="TraesCS6A02G131800"/>
</dbReference>
<organism evidence="4">
    <name type="scientific">Triticum aestivum</name>
    <name type="common">Wheat</name>
    <dbReference type="NCBI Taxonomy" id="4565"/>
    <lineage>
        <taxon>Eukaryota</taxon>
        <taxon>Viridiplantae</taxon>
        <taxon>Streptophyta</taxon>
        <taxon>Embryophyta</taxon>
        <taxon>Tracheophyta</taxon>
        <taxon>Spermatophyta</taxon>
        <taxon>Magnoliopsida</taxon>
        <taxon>Liliopsida</taxon>
        <taxon>Poales</taxon>
        <taxon>Poaceae</taxon>
        <taxon>BOP clade</taxon>
        <taxon>Pooideae</taxon>
        <taxon>Triticodae</taxon>
        <taxon>Triticeae</taxon>
        <taxon>Triticinae</taxon>
        <taxon>Triticum</taxon>
    </lineage>
</organism>
<dbReference type="Pfam" id="PF20235">
    <property type="entry name" value="PIR2-like_helical"/>
    <property type="match status" value="1"/>
</dbReference>
<dbReference type="Gramene" id="TraesSYM6A03G03222310.1">
    <property type="protein sequence ID" value="TraesSYM6A03G03222310.1"/>
    <property type="gene ID" value="TraesSYM6A03G03222310"/>
</dbReference>
<evidence type="ECO:0000259" key="3">
    <source>
        <dbReference type="Pfam" id="PF20235"/>
    </source>
</evidence>
<proteinExistence type="predicted"/>
<dbReference type="OMA" id="HVEWERK"/>
<feature type="region of interest" description="Disordered" evidence="1">
    <location>
        <begin position="1"/>
        <end position="34"/>
    </location>
</feature>
<feature type="domain" description="DUF3615" evidence="2">
    <location>
        <begin position="264"/>
        <end position="352"/>
    </location>
</feature>
<dbReference type="RefSeq" id="XP_044406244.1">
    <property type="nucleotide sequence ID" value="XM_044550309.1"/>
</dbReference>
<evidence type="ECO:0000256" key="1">
    <source>
        <dbReference type="SAM" id="MobiDB-lite"/>
    </source>
</evidence>
<dbReference type="Proteomes" id="UP000019116">
    <property type="component" value="Chromosome 6A"/>
</dbReference>
<accession>A0A3B6NNJ2</accession>
<dbReference type="InterPro" id="IPR022059">
    <property type="entry name" value="DUF3615"/>
</dbReference>
<dbReference type="GeneID" id="123130405"/>
<protein>
    <submittedName>
        <fullName evidence="4">Uncharacterized protein</fullName>
    </submittedName>
</protein>
<keyword evidence="5" id="KW-1185">Reference proteome</keyword>
<dbReference type="OrthoDB" id="675867at2759"/>
<dbReference type="Pfam" id="PF12274">
    <property type="entry name" value="DUF3615"/>
    <property type="match status" value="1"/>
</dbReference>
<dbReference type="Gramene" id="TraesSTA6A03G03272370.1">
    <property type="protein sequence ID" value="TraesSTA6A03G03272370.1"/>
    <property type="gene ID" value="TraesSTA6A03G03272370"/>
</dbReference>
<dbReference type="Gramene" id="TraesCS6A03G0313100.1">
    <property type="protein sequence ID" value="TraesCS6A03G0313100.1.CDS"/>
    <property type="gene ID" value="TraesCS6A03G0313100"/>
</dbReference>
<reference evidence="4" key="2">
    <citation type="submission" date="2018-10" db="UniProtKB">
        <authorList>
            <consortium name="EnsemblPlants"/>
        </authorList>
    </citation>
    <scope>IDENTIFICATION</scope>
</reference>
<evidence type="ECO:0000259" key="2">
    <source>
        <dbReference type="Pfam" id="PF12274"/>
    </source>
</evidence>
<gene>
    <name evidence="4" type="primary">LOC123130405</name>
</gene>
<dbReference type="AlphaFoldDB" id="A0A3B6NNJ2"/>
<dbReference type="Gramene" id="TraesLAC6A03G03236470.1">
    <property type="protein sequence ID" value="TraesLAC6A03G03236470.1"/>
    <property type="gene ID" value="TraesLAC6A03G03236470"/>
</dbReference>
<dbReference type="Gramene" id="TraesJUL6A03G03307910.1">
    <property type="protein sequence ID" value="TraesJUL6A03G03307910.1"/>
    <property type="gene ID" value="TraesJUL6A03G03307910"/>
</dbReference>
<dbReference type="InterPro" id="IPR046527">
    <property type="entry name" value="PIR2-like_helical"/>
</dbReference>
<dbReference type="PANTHER" id="PTHR33120">
    <property type="entry name" value="EXPRESSED PROTEIN-RELATED"/>
    <property type="match status" value="1"/>
</dbReference>
<feature type="compositionally biased region" description="Basic residues" evidence="1">
    <location>
        <begin position="1"/>
        <end position="13"/>
    </location>
</feature>